<evidence type="ECO:0000256" key="1">
    <source>
        <dbReference type="ARBA" id="ARBA00004123"/>
    </source>
</evidence>
<evidence type="ECO:0000256" key="2">
    <source>
        <dbReference type="ARBA" id="ARBA00023015"/>
    </source>
</evidence>
<dbReference type="PROSITE" id="PS51297">
    <property type="entry name" value="K_BOX"/>
    <property type="match status" value="1"/>
</dbReference>
<evidence type="ECO:0000256" key="3">
    <source>
        <dbReference type="ARBA" id="ARBA00023125"/>
    </source>
</evidence>
<sequence length="241" mass="27697">MSRRKIEIKKIENPSKKQVAFSKRKGGLLKKAKELSILCSADVGLVIFSSTGKLFTHPESASNLERIVERYRLVEGRSHGEHPNTSFQFKSVQAENERLLADMRHLMGENLTQLPLKYLDNLEDDLKNARSRVRLRKHEIMDQVIQRDEESLIKIGEMAREHDVLRGTLAQLQNKLDNCNEGPPSDYLDDNAFDQDEPNHFNLIPPIPPLRLQPSQINLRDADQDLQPELRLGFGSYYKNS</sequence>
<dbReference type="PRINTS" id="PR00404">
    <property type="entry name" value="MADSDOMAIN"/>
</dbReference>
<feature type="domain" description="MADS-box" evidence="7">
    <location>
        <begin position="1"/>
        <end position="61"/>
    </location>
</feature>
<dbReference type="EMBL" id="MT103499">
    <property type="protein sequence ID" value="QWX93771.1"/>
    <property type="molecule type" value="mRNA"/>
</dbReference>
<dbReference type="GO" id="GO:0000977">
    <property type="term" value="F:RNA polymerase II transcription regulatory region sequence-specific DNA binding"/>
    <property type="evidence" value="ECO:0007669"/>
    <property type="project" value="InterPro"/>
</dbReference>
<evidence type="ECO:0000313" key="9">
    <source>
        <dbReference type="EMBL" id="QWX93771.1"/>
    </source>
</evidence>
<keyword evidence="3" id="KW-0238">DNA-binding</keyword>
<comment type="subcellular location">
    <subcellularLocation>
        <location evidence="1">Nucleus</location>
    </subcellularLocation>
</comment>
<keyword evidence="6" id="KW-0175">Coiled coil</keyword>
<keyword evidence="4" id="KW-0804">Transcription</keyword>
<dbReference type="Gene3D" id="3.40.1810.10">
    <property type="entry name" value="Transcription factor, MADS-box"/>
    <property type="match status" value="1"/>
</dbReference>
<evidence type="ECO:0000256" key="6">
    <source>
        <dbReference type="SAM" id="Coils"/>
    </source>
</evidence>
<dbReference type="PROSITE" id="PS50066">
    <property type="entry name" value="MADS_BOX_2"/>
    <property type="match status" value="1"/>
</dbReference>
<evidence type="ECO:0000256" key="4">
    <source>
        <dbReference type="ARBA" id="ARBA00023163"/>
    </source>
</evidence>
<dbReference type="SUPFAM" id="SSF55455">
    <property type="entry name" value="SRF-like"/>
    <property type="match status" value="1"/>
</dbReference>
<feature type="coiled-coil region" evidence="6">
    <location>
        <begin position="119"/>
        <end position="175"/>
    </location>
</feature>
<evidence type="ECO:0000259" key="8">
    <source>
        <dbReference type="PROSITE" id="PS51297"/>
    </source>
</evidence>
<dbReference type="GO" id="GO:0005634">
    <property type="term" value="C:nucleus"/>
    <property type="evidence" value="ECO:0007669"/>
    <property type="project" value="UniProtKB-SubCell"/>
</dbReference>
<dbReference type="GO" id="GO:0046983">
    <property type="term" value="F:protein dimerization activity"/>
    <property type="evidence" value="ECO:0007669"/>
    <property type="project" value="InterPro"/>
</dbReference>
<reference evidence="9" key="1">
    <citation type="submission" date="2020-02" db="EMBL/GenBank/DDBJ databases">
        <title>Genome-wide identification and analysis of the MADS-box gene family in Cunninghamia lanceolate (Lamb.) Hook.</title>
        <authorList>
            <person name="Xie Y."/>
        </authorList>
    </citation>
    <scope>NUCLEOTIDE SEQUENCE</scope>
</reference>
<dbReference type="PANTHER" id="PTHR48019">
    <property type="entry name" value="SERUM RESPONSE FACTOR HOMOLOG"/>
    <property type="match status" value="1"/>
</dbReference>
<dbReference type="AlphaFoldDB" id="A0A8F2Z0E7"/>
<dbReference type="Pfam" id="PF00319">
    <property type="entry name" value="SRF-TF"/>
    <property type="match status" value="1"/>
</dbReference>
<evidence type="ECO:0000256" key="5">
    <source>
        <dbReference type="ARBA" id="ARBA00023242"/>
    </source>
</evidence>
<evidence type="ECO:0000259" key="7">
    <source>
        <dbReference type="PROSITE" id="PS50066"/>
    </source>
</evidence>
<accession>A0A8F2Z0E7</accession>
<protein>
    <submittedName>
        <fullName evidence="9">MADS-box protein 32</fullName>
    </submittedName>
</protein>
<dbReference type="InterPro" id="IPR002487">
    <property type="entry name" value="TF_Kbox"/>
</dbReference>
<dbReference type="CDD" id="cd00265">
    <property type="entry name" value="MADS_MEF2_like"/>
    <property type="match status" value="1"/>
</dbReference>
<dbReference type="GO" id="GO:0045944">
    <property type="term" value="P:positive regulation of transcription by RNA polymerase II"/>
    <property type="evidence" value="ECO:0007669"/>
    <property type="project" value="InterPro"/>
</dbReference>
<dbReference type="Pfam" id="PF01486">
    <property type="entry name" value="K-box"/>
    <property type="match status" value="1"/>
</dbReference>
<dbReference type="InterPro" id="IPR036879">
    <property type="entry name" value="TF_MADSbox_sf"/>
</dbReference>
<dbReference type="GO" id="GO:0003700">
    <property type="term" value="F:DNA-binding transcription factor activity"/>
    <property type="evidence" value="ECO:0007669"/>
    <property type="project" value="InterPro"/>
</dbReference>
<gene>
    <name evidence="9" type="primary">MADS32</name>
</gene>
<proteinExistence type="evidence at transcript level"/>
<feature type="domain" description="K-box" evidence="8">
    <location>
        <begin position="82"/>
        <end position="175"/>
    </location>
</feature>
<name>A0A8F2Z0E7_CUNLA</name>
<dbReference type="InterPro" id="IPR033896">
    <property type="entry name" value="MEF2-like_N"/>
</dbReference>
<organism evidence="9">
    <name type="scientific">Cunninghamia lanceolata</name>
    <name type="common">China fir</name>
    <name type="synonym">Pinus lanceolata</name>
    <dbReference type="NCBI Taxonomy" id="28977"/>
    <lineage>
        <taxon>Eukaryota</taxon>
        <taxon>Viridiplantae</taxon>
        <taxon>Streptophyta</taxon>
        <taxon>Embryophyta</taxon>
        <taxon>Tracheophyta</taxon>
        <taxon>Spermatophyta</taxon>
        <taxon>Pinopsida</taxon>
        <taxon>Pinidae</taxon>
        <taxon>Conifers II</taxon>
        <taxon>Cupressales</taxon>
        <taxon>Cupressaceae</taxon>
        <taxon>Cunninghamia</taxon>
    </lineage>
</organism>
<dbReference type="SMART" id="SM00432">
    <property type="entry name" value="MADS"/>
    <property type="match status" value="1"/>
</dbReference>
<dbReference type="InterPro" id="IPR050142">
    <property type="entry name" value="MADS-box/MEF2_TF"/>
</dbReference>
<keyword evidence="2" id="KW-0805">Transcription regulation</keyword>
<dbReference type="InterPro" id="IPR002100">
    <property type="entry name" value="TF_MADSbox"/>
</dbReference>
<keyword evidence="5" id="KW-0539">Nucleus</keyword>